<dbReference type="PROSITE" id="PS50240">
    <property type="entry name" value="TRYPSIN_DOM"/>
    <property type="match status" value="1"/>
</dbReference>
<reference evidence="13 14" key="1">
    <citation type="submission" date="2024-02" db="EMBL/GenBank/DDBJ databases">
        <title>A chromosome-level genome assembly of Drosophila madeirensis, a fruit fly species endemic to Madeira island.</title>
        <authorList>
            <person name="Tomihara K."/>
            <person name="Llopart A."/>
            <person name="Yamamoto D."/>
        </authorList>
    </citation>
    <scope>NUCLEOTIDE SEQUENCE [LARGE SCALE GENOMIC DNA]</scope>
    <source>
        <strain evidence="13 14">RF1</strain>
    </source>
</reference>
<evidence type="ECO:0000313" key="13">
    <source>
        <dbReference type="EMBL" id="BFG05640.1"/>
    </source>
</evidence>
<dbReference type="InterPro" id="IPR001314">
    <property type="entry name" value="Peptidase_S1A"/>
</dbReference>
<dbReference type="PRINTS" id="PR00722">
    <property type="entry name" value="CHYMOTRYPSIN"/>
</dbReference>
<keyword evidence="4 11" id="KW-0732">Signal</keyword>
<dbReference type="EC" id="3.4.21.4" evidence="10"/>
<evidence type="ECO:0000256" key="5">
    <source>
        <dbReference type="ARBA" id="ARBA00022801"/>
    </source>
</evidence>
<keyword evidence="7" id="KW-0865">Zymogen</keyword>
<dbReference type="Pfam" id="PF00089">
    <property type="entry name" value="Trypsin"/>
    <property type="match status" value="1"/>
</dbReference>
<dbReference type="EMBL" id="AP029267">
    <property type="protein sequence ID" value="BFG05640.1"/>
    <property type="molecule type" value="Genomic_DNA"/>
</dbReference>
<protein>
    <recommendedName>
        <fullName evidence="10">trypsin</fullName>
        <ecNumber evidence="10">3.4.21.4</ecNumber>
    </recommendedName>
</protein>
<proteinExistence type="inferred from homology"/>
<dbReference type="InterPro" id="IPR001254">
    <property type="entry name" value="Trypsin_dom"/>
</dbReference>
<evidence type="ECO:0000313" key="14">
    <source>
        <dbReference type="Proteomes" id="UP001500889"/>
    </source>
</evidence>
<evidence type="ECO:0000256" key="10">
    <source>
        <dbReference type="ARBA" id="ARBA00038868"/>
    </source>
</evidence>
<evidence type="ECO:0000256" key="3">
    <source>
        <dbReference type="ARBA" id="ARBA00022670"/>
    </source>
</evidence>
<keyword evidence="5" id="KW-0378">Hydrolase</keyword>
<gene>
    <name evidence="13" type="ORF">DMAD_04333</name>
</gene>
<keyword evidence="8" id="KW-1015">Disulfide bond</keyword>
<dbReference type="PANTHER" id="PTHR24276">
    <property type="entry name" value="POLYSERASE-RELATED"/>
    <property type="match status" value="1"/>
</dbReference>
<organism evidence="13 14">
    <name type="scientific">Drosophila madeirensis</name>
    <name type="common">Fruit fly</name>
    <dbReference type="NCBI Taxonomy" id="30013"/>
    <lineage>
        <taxon>Eukaryota</taxon>
        <taxon>Metazoa</taxon>
        <taxon>Ecdysozoa</taxon>
        <taxon>Arthropoda</taxon>
        <taxon>Hexapoda</taxon>
        <taxon>Insecta</taxon>
        <taxon>Pterygota</taxon>
        <taxon>Neoptera</taxon>
        <taxon>Endopterygota</taxon>
        <taxon>Diptera</taxon>
        <taxon>Brachycera</taxon>
        <taxon>Muscomorpha</taxon>
        <taxon>Ephydroidea</taxon>
        <taxon>Drosophilidae</taxon>
        <taxon>Drosophila</taxon>
        <taxon>Sophophora</taxon>
    </lineage>
</organism>
<evidence type="ECO:0000256" key="6">
    <source>
        <dbReference type="ARBA" id="ARBA00022825"/>
    </source>
</evidence>
<evidence type="ECO:0000256" key="8">
    <source>
        <dbReference type="ARBA" id="ARBA00023157"/>
    </source>
</evidence>
<feature type="domain" description="Peptidase S1" evidence="12">
    <location>
        <begin position="36"/>
        <end position="272"/>
    </location>
</feature>
<dbReference type="InterPro" id="IPR050430">
    <property type="entry name" value="Peptidase_S1"/>
</dbReference>
<name>A0AAU9GCL7_DROMD</name>
<dbReference type="GO" id="GO:0004252">
    <property type="term" value="F:serine-type endopeptidase activity"/>
    <property type="evidence" value="ECO:0007669"/>
    <property type="project" value="UniProtKB-EC"/>
</dbReference>
<feature type="signal peptide" evidence="11">
    <location>
        <begin position="1"/>
        <end position="19"/>
    </location>
</feature>
<evidence type="ECO:0000256" key="4">
    <source>
        <dbReference type="ARBA" id="ARBA00022729"/>
    </source>
</evidence>
<evidence type="ECO:0000256" key="7">
    <source>
        <dbReference type="ARBA" id="ARBA00023145"/>
    </source>
</evidence>
<dbReference type="GO" id="GO:0005576">
    <property type="term" value="C:extracellular region"/>
    <property type="evidence" value="ECO:0007669"/>
    <property type="project" value="UniProtKB-SubCell"/>
</dbReference>
<dbReference type="InterPro" id="IPR043504">
    <property type="entry name" value="Peptidase_S1_PA_chymotrypsin"/>
</dbReference>
<feature type="chain" id="PRO_5043639234" description="trypsin" evidence="11">
    <location>
        <begin position="20"/>
        <end position="298"/>
    </location>
</feature>
<dbReference type="AlphaFoldDB" id="A0AAU9GCL7"/>
<comment type="catalytic activity">
    <reaction evidence="9">
        <text>Preferential cleavage: Arg-|-Xaa, Lys-|-Xaa.</text>
        <dbReference type="EC" id="3.4.21.4"/>
    </reaction>
</comment>
<dbReference type="GO" id="GO:0006508">
    <property type="term" value="P:proteolysis"/>
    <property type="evidence" value="ECO:0007669"/>
    <property type="project" value="UniProtKB-KW"/>
</dbReference>
<keyword evidence="6" id="KW-0720">Serine protease</keyword>
<accession>A0AAU9GCL7</accession>
<dbReference type="InterPro" id="IPR018114">
    <property type="entry name" value="TRYPSIN_HIS"/>
</dbReference>
<evidence type="ECO:0000256" key="2">
    <source>
        <dbReference type="ARBA" id="ARBA00007664"/>
    </source>
</evidence>
<evidence type="ECO:0000256" key="1">
    <source>
        <dbReference type="ARBA" id="ARBA00004239"/>
    </source>
</evidence>
<dbReference type="PROSITE" id="PS00134">
    <property type="entry name" value="TRYPSIN_HIS"/>
    <property type="match status" value="1"/>
</dbReference>
<keyword evidence="14" id="KW-1185">Reference proteome</keyword>
<evidence type="ECO:0000259" key="12">
    <source>
        <dbReference type="PROSITE" id="PS50240"/>
    </source>
</evidence>
<sequence>MLIIPFILAVSLWISDSEAKRGVFADLQDKTFEMLIAGGHIPDSGALVRHIVSIRTLNYIEFRGDNHFCSGVLVSGRAVLTAAHCVTDWFKAAMNPRSLLIVFGNTQRLGFYEIEECRRVDRLVLHPDYKRYKEHDLAVLQLSKHIPSNMINVRPMLMLHRSRVTVGMRCITMGWGQLYPHGPYSNLIIYLDVVIRNHSFCEGKVPSYNRRGHLCAEPDAYGAFCPGDMGGPLICSDWLAGIIGGSNLCEGGKALKFTNYSYHEKWIEGTVLALRGEANDRLSAAATLLLLSLLISSS</sequence>
<dbReference type="SMART" id="SM00020">
    <property type="entry name" value="Tryp_SPc"/>
    <property type="match status" value="1"/>
</dbReference>
<comment type="similarity">
    <text evidence="2">Belongs to the peptidase S1 family.</text>
</comment>
<dbReference type="SUPFAM" id="SSF50494">
    <property type="entry name" value="Trypsin-like serine proteases"/>
    <property type="match status" value="1"/>
</dbReference>
<dbReference type="Proteomes" id="UP001500889">
    <property type="component" value="Chromosome E"/>
</dbReference>
<dbReference type="Gene3D" id="2.40.10.10">
    <property type="entry name" value="Trypsin-like serine proteases"/>
    <property type="match status" value="1"/>
</dbReference>
<evidence type="ECO:0000256" key="11">
    <source>
        <dbReference type="SAM" id="SignalP"/>
    </source>
</evidence>
<comment type="subcellular location">
    <subcellularLocation>
        <location evidence="1">Secreted</location>
        <location evidence="1">Extracellular space</location>
    </subcellularLocation>
</comment>
<dbReference type="InterPro" id="IPR009003">
    <property type="entry name" value="Peptidase_S1_PA"/>
</dbReference>
<keyword evidence="3" id="KW-0645">Protease</keyword>
<evidence type="ECO:0000256" key="9">
    <source>
        <dbReference type="ARBA" id="ARBA00036320"/>
    </source>
</evidence>
<dbReference type="PANTHER" id="PTHR24276:SF91">
    <property type="entry name" value="AT26814P-RELATED"/>
    <property type="match status" value="1"/>
</dbReference>